<reference evidence="1 2" key="1">
    <citation type="submission" date="2018-11" db="EMBL/GenBank/DDBJ databases">
        <title>Sequencing the genomes of 1000 actinobacteria strains.</title>
        <authorList>
            <person name="Klenk H.-P."/>
        </authorList>
    </citation>
    <scope>NUCLEOTIDE SEQUENCE [LARGE SCALE GENOMIC DNA]</scope>
    <source>
        <strain evidence="1 2">DSM 44781</strain>
    </source>
</reference>
<evidence type="ECO:0008006" key="3">
    <source>
        <dbReference type="Google" id="ProtNLM"/>
    </source>
</evidence>
<dbReference type="InterPro" id="IPR029058">
    <property type="entry name" value="AB_hydrolase_fold"/>
</dbReference>
<proteinExistence type="predicted"/>
<dbReference type="EMBL" id="RKQG01000001">
    <property type="protein sequence ID" value="RPE34417.1"/>
    <property type="molecule type" value="Genomic_DNA"/>
</dbReference>
<sequence length="285" mass="29331">MIRFRAGHNGMVQTIDRDRAPPYRHSHQAPSARFTGENVKRSALPVALAATALLLTACSGGGGTKADPAPSADTYGCVTPEQAAKGSFTLDGGTAAGTHLDAYYRDSDAGHAKVGVVFSHQADGSLCEWAPVLDRFTGAGYAVLAFTCSGDVTEGIKAAERYYQGKGVGAVALVGASKGAAASLVAARLDNPLPVRAVVSLSSPETYPLFNAALAVTVVRTPTYFAAEQLDSPFAANAKALYDASVAEDKQLKVYPGGNHGAPLLRDGALPDVLGYLAKHAPATG</sequence>
<comment type="caution">
    <text evidence="1">The sequence shown here is derived from an EMBL/GenBank/DDBJ whole genome shotgun (WGS) entry which is preliminary data.</text>
</comment>
<keyword evidence="2" id="KW-1185">Reference proteome</keyword>
<evidence type="ECO:0000313" key="2">
    <source>
        <dbReference type="Proteomes" id="UP000266906"/>
    </source>
</evidence>
<gene>
    <name evidence="1" type="ORF">EDD38_2732</name>
</gene>
<organism evidence="1 2">
    <name type="scientific">Kitasatospora cineracea</name>
    <dbReference type="NCBI Taxonomy" id="88074"/>
    <lineage>
        <taxon>Bacteria</taxon>
        <taxon>Bacillati</taxon>
        <taxon>Actinomycetota</taxon>
        <taxon>Actinomycetes</taxon>
        <taxon>Kitasatosporales</taxon>
        <taxon>Streptomycetaceae</taxon>
        <taxon>Kitasatospora</taxon>
    </lineage>
</organism>
<dbReference type="Gene3D" id="3.40.50.1820">
    <property type="entry name" value="alpha/beta hydrolase"/>
    <property type="match status" value="1"/>
</dbReference>
<accession>A0A3N4S117</accession>
<dbReference type="AlphaFoldDB" id="A0A3N4S117"/>
<evidence type="ECO:0000313" key="1">
    <source>
        <dbReference type="EMBL" id="RPE34417.1"/>
    </source>
</evidence>
<name>A0A3N4S117_9ACTN</name>
<dbReference type="SUPFAM" id="SSF53474">
    <property type="entry name" value="alpha/beta-Hydrolases"/>
    <property type="match status" value="1"/>
</dbReference>
<dbReference type="Proteomes" id="UP000266906">
    <property type="component" value="Unassembled WGS sequence"/>
</dbReference>
<protein>
    <recommendedName>
        <fullName evidence="3">Dienelactone hydrolase</fullName>
    </recommendedName>
</protein>